<dbReference type="SMART" id="SM00214">
    <property type="entry name" value="VWC"/>
    <property type="match status" value="1"/>
</dbReference>
<evidence type="ECO:0000256" key="1">
    <source>
        <dbReference type="ARBA" id="ARBA00004613"/>
    </source>
</evidence>
<dbReference type="Proteomes" id="UP001497497">
    <property type="component" value="Unassembled WGS sequence"/>
</dbReference>
<evidence type="ECO:0000256" key="2">
    <source>
        <dbReference type="ARBA" id="ARBA00022525"/>
    </source>
</evidence>
<keyword evidence="3" id="KW-0732">Signal</keyword>
<organism evidence="5 6">
    <name type="scientific">Lymnaea stagnalis</name>
    <name type="common">Great pond snail</name>
    <name type="synonym">Helix stagnalis</name>
    <dbReference type="NCBI Taxonomy" id="6523"/>
    <lineage>
        <taxon>Eukaryota</taxon>
        <taxon>Metazoa</taxon>
        <taxon>Spiralia</taxon>
        <taxon>Lophotrochozoa</taxon>
        <taxon>Mollusca</taxon>
        <taxon>Gastropoda</taxon>
        <taxon>Heterobranchia</taxon>
        <taxon>Euthyneura</taxon>
        <taxon>Panpulmonata</taxon>
        <taxon>Hygrophila</taxon>
        <taxon>Lymnaeoidea</taxon>
        <taxon>Lymnaeidae</taxon>
        <taxon>Lymnaea</taxon>
    </lineage>
</organism>
<dbReference type="Pfam" id="PF00093">
    <property type="entry name" value="VWC"/>
    <property type="match status" value="1"/>
</dbReference>
<evidence type="ECO:0000256" key="3">
    <source>
        <dbReference type="ARBA" id="ARBA00022729"/>
    </source>
</evidence>
<feature type="domain" description="VWFC" evidence="4">
    <location>
        <begin position="5"/>
        <end position="65"/>
    </location>
</feature>
<accession>A0AAV2IKK2</accession>
<dbReference type="EMBL" id="CAXITT010000994">
    <property type="protein sequence ID" value="CAL1547505.1"/>
    <property type="molecule type" value="Genomic_DNA"/>
</dbReference>
<dbReference type="SUPFAM" id="SSF57603">
    <property type="entry name" value="FnI-like domain"/>
    <property type="match status" value="1"/>
</dbReference>
<evidence type="ECO:0000259" key="4">
    <source>
        <dbReference type="PROSITE" id="PS50184"/>
    </source>
</evidence>
<protein>
    <recommendedName>
        <fullName evidence="4">VWFC domain-containing protein</fullName>
    </recommendedName>
</protein>
<dbReference type="PANTHER" id="PTHR46698:SF4">
    <property type="entry name" value="CROSSVEINLESS 2"/>
    <property type="match status" value="1"/>
</dbReference>
<name>A0AAV2IKK2_LYMST</name>
<keyword evidence="2" id="KW-0964">Secreted</keyword>
<dbReference type="PROSITE" id="PS50184">
    <property type="entry name" value="VWFC_2"/>
    <property type="match status" value="1"/>
</dbReference>
<comment type="caution">
    <text evidence="5">The sequence shown here is derived from an EMBL/GenBank/DDBJ whole genome shotgun (WGS) entry which is preliminary data.</text>
</comment>
<comment type="subcellular location">
    <subcellularLocation>
        <location evidence="1">Secreted</location>
    </subcellularLocation>
</comment>
<dbReference type="GO" id="GO:0005576">
    <property type="term" value="C:extracellular region"/>
    <property type="evidence" value="ECO:0007669"/>
    <property type="project" value="UniProtKB-SubCell"/>
</dbReference>
<evidence type="ECO:0000313" key="5">
    <source>
        <dbReference type="EMBL" id="CAL1547505.1"/>
    </source>
</evidence>
<dbReference type="InterPro" id="IPR052424">
    <property type="entry name" value="Kielin_Chordin-BMP_Reg"/>
</dbReference>
<reference evidence="5 6" key="1">
    <citation type="submission" date="2024-04" db="EMBL/GenBank/DDBJ databases">
        <authorList>
            <consortium name="Genoscope - CEA"/>
            <person name="William W."/>
        </authorList>
    </citation>
    <scope>NUCLEOTIDE SEQUENCE [LARGE SCALE GENOMIC DNA]</scope>
</reference>
<proteinExistence type="predicted"/>
<dbReference type="PANTHER" id="PTHR46698">
    <property type="entry name" value="CROSSVEINLESS 2"/>
    <property type="match status" value="1"/>
</dbReference>
<dbReference type="AlphaFoldDB" id="A0AAV2IKK2"/>
<dbReference type="PROSITE" id="PS01208">
    <property type="entry name" value="VWFC_1"/>
    <property type="match status" value="1"/>
</dbReference>
<dbReference type="InterPro" id="IPR001007">
    <property type="entry name" value="VWF_dom"/>
</dbReference>
<sequence>MFLNTGCSHEGQVIMSGSDFTSPSDNCSMCHCDRGNVTCSKQICPDLGDCQNVIMPKGQCCLECLDCGGYVQGDRW</sequence>
<evidence type="ECO:0000313" key="6">
    <source>
        <dbReference type="Proteomes" id="UP001497497"/>
    </source>
</evidence>
<dbReference type="Gene3D" id="6.20.200.20">
    <property type="match status" value="1"/>
</dbReference>
<gene>
    <name evidence="5" type="ORF">GSLYS_00020822001</name>
</gene>
<feature type="non-terminal residue" evidence="5">
    <location>
        <position position="76"/>
    </location>
</feature>
<keyword evidence="6" id="KW-1185">Reference proteome</keyword>